<dbReference type="GeneID" id="11541931"/>
<proteinExistence type="predicted"/>
<dbReference type="RefSeq" id="YP_005089904.1">
    <property type="nucleotide sequence ID" value="NC_016733.1"/>
</dbReference>
<keyword evidence="1" id="KW-0150">Chloroplast</keyword>
<geneLocation type="chloroplast" evidence="1"/>
<name>C7BEQ6_PEDMN</name>
<organism evidence="1">
    <name type="scientific">Pedinomonas minor</name>
    <name type="common">Green alga</name>
    <dbReference type="NCBI Taxonomy" id="3159"/>
    <lineage>
        <taxon>Eukaryota</taxon>
        <taxon>Viridiplantae</taxon>
        <taxon>Chlorophyta</taxon>
        <taxon>core chlorophytes</taxon>
        <taxon>Pedinophyceae</taxon>
        <taxon>Pedinomonadales</taxon>
        <taxon>Pedinomonadaceae</taxon>
        <taxon>Pedinomonas</taxon>
    </lineage>
</organism>
<dbReference type="AlphaFoldDB" id="C7BEQ6"/>
<evidence type="ECO:0000313" key="1">
    <source>
        <dbReference type="EMBL" id="ACQ90897.1"/>
    </source>
</evidence>
<accession>C7BEQ6</accession>
<protein>
    <submittedName>
        <fullName evidence="1">Uncharacterized protein orf307</fullName>
    </submittedName>
</protein>
<reference evidence="1" key="1">
    <citation type="journal article" date="2009" name="Mol. Biol. Evol.">
        <title>The chloroplast genomes of the green algae Pedinomonas minor, Parachlorella kessleri, and Oocystis solitaria reveal a shared ancestry between the Pedinomonadales and Chlorellales.</title>
        <authorList>
            <person name="Turmel M."/>
            <person name="Otis C."/>
            <person name="Lemieux C."/>
        </authorList>
    </citation>
    <scope>NUCLEOTIDE SEQUENCE</scope>
</reference>
<keyword evidence="1" id="KW-0934">Plastid</keyword>
<sequence length="307" mass="35701">MVQIVIKTLSTFGLNDVPYLSLLDECGVYWLYLKPIFKTGQKCNAIIKKYPSFRFQRKKDFEAFSYSKFPRILPTALFLHFEDFGKIAVLEKKEEIWNAFTNQITNHLRPQNEVVTSTVTVPRKAFVYLAHFPTLKLGKFGLTQNIRDRKNSLKQEYCKEARIVFEETSDDAPKVEKKMTAWLRSQNALISEIPNKKTLSKETFDLAVVSLEQARKFIENLVLTEKASLSSSVNLEQILSEKIKTNDEFALKVYDIRMRHIMQAIHQSLSLEEKKAFFQNLLIEQLKFVSEETPKYLPEPTKDSPPF</sequence>
<gene>
    <name evidence="1" type="primary">orf307</name>
</gene>
<dbReference type="EMBL" id="FJ968740">
    <property type="protein sequence ID" value="ACQ90897.1"/>
    <property type="molecule type" value="Genomic_DNA"/>
</dbReference>